<keyword evidence="1" id="KW-0812">Transmembrane</keyword>
<feature type="domain" description="VanZ-like" evidence="2">
    <location>
        <begin position="42"/>
        <end position="136"/>
    </location>
</feature>
<keyword evidence="1" id="KW-1133">Transmembrane helix</keyword>
<feature type="transmembrane region" description="Helical" evidence="1">
    <location>
        <begin position="21"/>
        <end position="39"/>
    </location>
</feature>
<accession>A0A1V6M3D4</accession>
<organism evidence="3 4">
    <name type="scientific">Candidatus Brocadia sapporoensis</name>
    <dbReference type="NCBI Taxonomy" id="392547"/>
    <lineage>
        <taxon>Bacteria</taxon>
        <taxon>Pseudomonadati</taxon>
        <taxon>Planctomycetota</taxon>
        <taxon>Candidatus Brocadiia</taxon>
        <taxon>Candidatus Brocadiales</taxon>
        <taxon>Candidatus Brocadiaceae</taxon>
        <taxon>Candidatus Brocadia</taxon>
    </lineage>
</organism>
<comment type="caution">
    <text evidence="3">The sequence shown here is derived from an EMBL/GenBank/DDBJ whole genome shotgun (WGS) entry which is preliminary data.</text>
</comment>
<dbReference type="Pfam" id="PF04892">
    <property type="entry name" value="VanZ"/>
    <property type="match status" value="1"/>
</dbReference>
<evidence type="ECO:0000256" key="1">
    <source>
        <dbReference type="SAM" id="Phobius"/>
    </source>
</evidence>
<gene>
    <name evidence="3" type="ORF">BIY37_00585</name>
</gene>
<keyword evidence="1" id="KW-0472">Membrane</keyword>
<feature type="transmembrane region" description="Helical" evidence="1">
    <location>
        <begin position="59"/>
        <end position="77"/>
    </location>
</feature>
<feature type="transmembrane region" description="Helical" evidence="1">
    <location>
        <begin position="84"/>
        <end position="101"/>
    </location>
</feature>
<dbReference type="AlphaFoldDB" id="A0A1V6M3D4"/>
<dbReference type="PANTHER" id="PTHR28008:SF1">
    <property type="entry name" value="DOMAIN PROTEIN, PUTATIVE (AFU_ORTHOLOGUE AFUA_3G10980)-RELATED"/>
    <property type="match status" value="1"/>
</dbReference>
<proteinExistence type="predicted"/>
<reference evidence="3 4" key="1">
    <citation type="journal article" date="2016" name="Genome Announc.">
        <title>Draft Genome Sequence of the Anaerobic Ammonium-Oxidizing Bacterium 'Candidatus Brocadia sp. 40'.</title>
        <authorList>
            <person name="Ali M."/>
            <person name="Haroon M.F."/>
            <person name="Narita Y."/>
            <person name="Zhang L."/>
            <person name="Rangel Shaw D."/>
            <person name="Okabe S."/>
            <person name="Saikaly P.E."/>
        </authorList>
    </citation>
    <scope>NUCLEOTIDE SEQUENCE [LARGE SCALE GENOMIC DNA]</scope>
    <source>
        <strain evidence="3 4">40</strain>
    </source>
</reference>
<feature type="transmembrane region" description="Helical" evidence="1">
    <location>
        <begin position="116"/>
        <end position="136"/>
    </location>
</feature>
<keyword evidence="4" id="KW-1185">Reference proteome</keyword>
<dbReference type="PANTHER" id="PTHR28008">
    <property type="entry name" value="DOMAIN PROTEIN, PUTATIVE (AFU_ORTHOLOGUE AFUA_3G10980)-RELATED"/>
    <property type="match status" value="1"/>
</dbReference>
<evidence type="ECO:0000259" key="2">
    <source>
        <dbReference type="Pfam" id="PF04892"/>
    </source>
</evidence>
<dbReference type="Proteomes" id="UP000242219">
    <property type="component" value="Unassembled WGS sequence"/>
</dbReference>
<protein>
    <recommendedName>
        <fullName evidence="2">VanZ-like domain-containing protein</fullName>
    </recommendedName>
</protein>
<dbReference type="EMBL" id="MJUW02000017">
    <property type="protein sequence ID" value="OQD46939.1"/>
    <property type="molecule type" value="Genomic_DNA"/>
</dbReference>
<dbReference type="NCBIfam" id="NF037970">
    <property type="entry name" value="vanZ_1"/>
    <property type="match status" value="1"/>
</dbReference>
<dbReference type="InterPro" id="IPR006976">
    <property type="entry name" value="VanZ-like"/>
</dbReference>
<evidence type="ECO:0000313" key="3">
    <source>
        <dbReference type="EMBL" id="OQD46939.1"/>
    </source>
</evidence>
<name>A0A1V6M3D4_9BACT</name>
<sequence length="156" mass="18024">MRHNTGFVSSKKSERMNIRIRVHWIYKGILTVAYASLIYYESSTDTSSVSLPSHSDKLIHFFVFGLLCLMLCWTLSSFTIRSKWISKTILAIGITSLYGASDEFHQFFTPNRSVDIFDWVADTTGAVVAGFLWHIITHRRRIKKRSLAMEKRPVEM</sequence>
<evidence type="ECO:0000313" key="4">
    <source>
        <dbReference type="Proteomes" id="UP000242219"/>
    </source>
</evidence>